<dbReference type="Gene3D" id="3.30.530.20">
    <property type="match status" value="1"/>
</dbReference>
<keyword evidence="3" id="KW-1185">Reference proteome</keyword>
<reference evidence="3" key="1">
    <citation type="journal article" date="2019" name="Int. J. Syst. Evol. Microbiol.">
        <title>The Global Catalogue of Microorganisms (GCM) 10K type strain sequencing project: providing services to taxonomists for standard genome sequencing and annotation.</title>
        <authorList>
            <consortium name="The Broad Institute Genomics Platform"/>
            <consortium name="The Broad Institute Genome Sequencing Center for Infectious Disease"/>
            <person name="Wu L."/>
            <person name="Ma J."/>
        </authorList>
    </citation>
    <scope>NUCLEOTIDE SEQUENCE [LARGE SCALE GENOMIC DNA]</scope>
    <source>
        <strain evidence="3">KCTC 52127</strain>
    </source>
</reference>
<dbReference type="Pfam" id="PF10604">
    <property type="entry name" value="Polyketide_cyc2"/>
    <property type="match status" value="1"/>
</dbReference>
<name>A0ABW5LP12_9FLAO</name>
<comment type="caution">
    <text evidence="2">The sequence shown here is derived from an EMBL/GenBank/DDBJ whole genome shotgun (WGS) entry which is preliminary data.</text>
</comment>
<dbReference type="Proteomes" id="UP001597508">
    <property type="component" value="Unassembled WGS sequence"/>
</dbReference>
<keyword evidence="1" id="KW-1133">Transmembrane helix</keyword>
<protein>
    <submittedName>
        <fullName evidence="2">SRPBCC family protein</fullName>
    </submittedName>
</protein>
<gene>
    <name evidence="2" type="ORF">ACFSRZ_01505</name>
</gene>
<dbReference type="InterPro" id="IPR019587">
    <property type="entry name" value="Polyketide_cyclase/dehydratase"/>
</dbReference>
<dbReference type="CDD" id="cd07812">
    <property type="entry name" value="SRPBCC"/>
    <property type="match status" value="1"/>
</dbReference>
<feature type="transmembrane region" description="Helical" evidence="1">
    <location>
        <begin position="6"/>
        <end position="25"/>
    </location>
</feature>
<dbReference type="EMBL" id="JBHULH010000001">
    <property type="protein sequence ID" value="MFD2566026.1"/>
    <property type="molecule type" value="Genomic_DNA"/>
</dbReference>
<dbReference type="InterPro" id="IPR023393">
    <property type="entry name" value="START-like_dom_sf"/>
</dbReference>
<evidence type="ECO:0000313" key="3">
    <source>
        <dbReference type="Proteomes" id="UP001597508"/>
    </source>
</evidence>
<dbReference type="SUPFAM" id="SSF55961">
    <property type="entry name" value="Bet v1-like"/>
    <property type="match status" value="1"/>
</dbReference>
<accession>A0ABW5LP12</accession>
<keyword evidence="1" id="KW-0472">Membrane</keyword>
<proteinExistence type="predicted"/>
<sequence length="171" mass="19561">MKVVKVILIILVVLTLIFFGTGLVVKENNYSLEVEVNKPISETFRLFNDQSKTKEWIPEFQKVEVINEKPGVTGSEYRITVDNNGQTITMKEKVLAYVENEKVTFYVDSESVLKTNDYSFTSEGGKTKIKLDVTYQGESYILSCVFPYFKGTFKGIDEGYLQNFKAFAEKQ</sequence>
<dbReference type="RefSeq" id="WP_379664749.1">
    <property type="nucleotide sequence ID" value="NZ_JBHULH010000001.1"/>
</dbReference>
<evidence type="ECO:0000313" key="2">
    <source>
        <dbReference type="EMBL" id="MFD2566026.1"/>
    </source>
</evidence>
<evidence type="ECO:0000256" key="1">
    <source>
        <dbReference type="SAM" id="Phobius"/>
    </source>
</evidence>
<keyword evidence="1" id="KW-0812">Transmembrane</keyword>
<organism evidence="2 3">
    <name type="scientific">Pseudotenacibaculum haliotis</name>
    <dbReference type="NCBI Taxonomy" id="1862138"/>
    <lineage>
        <taxon>Bacteria</taxon>
        <taxon>Pseudomonadati</taxon>
        <taxon>Bacteroidota</taxon>
        <taxon>Flavobacteriia</taxon>
        <taxon>Flavobacteriales</taxon>
        <taxon>Flavobacteriaceae</taxon>
        <taxon>Pseudotenacibaculum</taxon>
    </lineage>
</organism>